<dbReference type="PANTHER" id="PTHR30570:SF1">
    <property type="entry name" value="PHOSPHATE-BINDING PROTEIN PSTS"/>
    <property type="match status" value="1"/>
</dbReference>
<dbReference type="PANTHER" id="PTHR30570">
    <property type="entry name" value="PERIPLASMIC PHOSPHATE BINDING COMPONENT OF PHOSPHATE ABC TRANSPORTER"/>
    <property type="match status" value="1"/>
</dbReference>
<evidence type="ECO:0000256" key="3">
    <source>
        <dbReference type="ARBA" id="ARBA00022729"/>
    </source>
</evidence>
<name>A0A1M6BFZ7_9VIBR</name>
<dbReference type="SUPFAM" id="SSF53850">
    <property type="entry name" value="Periplasmic binding protein-like II"/>
    <property type="match status" value="1"/>
</dbReference>
<dbReference type="EMBL" id="FQXZ01000041">
    <property type="protein sequence ID" value="SHI47664.1"/>
    <property type="molecule type" value="Genomic_DNA"/>
</dbReference>
<keyword evidence="2 4" id="KW-0813">Transport</keyword>
<dbReference type="Pfam" id="PF12849">
    <property type="entry name" value="PBP_like_2"/>
    <property type="match status" value="1"/>
</dbReference>
<reference evidence="6 7" key="1">
    <citation type="submission" date="2016-11" db="EMBL/GenBank/DDBJ databases">
        <authorList>
            <person name="Jaros S."/>
            <person name="Januszkiewicz K."/>
            <person name="Wedrychowicz H."/>
        </authorList>
    </citation>
    <scope>NUCLEOTIDE SEQUENCE [LARGE SCALE GENOMIC DNA]</scope>
    <source>
        <strain evidence="6 7">CECT 7868</strain>
    </source>
</reference>
<feature type="signal peptide" evidence="4">
    <location>
        <begin position="1"/>
        <end position="23"/>
    </location>
</feature>
<feature type="chain" id="PRO_5027148806" description="Phosphate-binding protein" evidence="4">
    <location>
        <begin position="24"/>
        <end position="274"/>
    </location>
</feature>
<dbReference type="InterPro" id="IPR011862">
    <property type="entry name" value="Phos-bd"/>
</dbReference>
<feature type="domain" description="PBP" evidence="5">
    <location>
        <begin position="22"/>
        <end position="258"/>
    </location>
</feature>
<evidence type="ECO:0000313" key="6">
    <source>
        <dbReference type="EMBL" id="SHI47664.1"/>
    </source>
</evidence>
<comment type="function">
    <text evidence="4">Involved in the system for phosphate transport across the cytoplasmic membrane.</text>
</comment>
<sequence>MMKKTVIGAVALISALSVNIASAKETISAVGSSSVTPLMEVFAETYMKSHSSVFIEVQGPGSSAGIKAAKNGSADIGMASRNLKAKEKETSLVEEVIARDGIAVVVNPKNPLKGLTAAQVSAIYKGEVTNWKQVGGNDKPIVAITRDTASGTRGAFEDIMKLKKKIAGKKVSAISQRAQVANGNGGLKTMVASNPYAIGYISLGSVDSSVHPLAIDGVNATVANVKNGSYKVARPFLVLYKQGKPSAETQKFLDWMLTKDAQKIVSKKGYISIH</sequence>
<protein>
    <recommendedName>
        <fullName evidence="4">Phosphate-binding protein</fullName>
    </recommendedName>
</protein>
<dbReference type="GO" id="GO:0042597">
    <property type="term" value="C:periplasmic space"/>
    <property type="evidence" value="ECO:0007669"/>
    <property type="project" value="UniProtKB-SubCell"/>
</dbReference>
<dbReference type="AlphaFoldDB" id="A0A1M6BFZ7"/>
<dbReference type="NCBIfam" id="TIGR02136">
    <property type="entry name" value="ptsS_2"/>
    <property type="match status" value="1"/>
</dbReference>
<evidence type="ECO:0000256" key="1">
    <source>
        <dbReference type="ARBA" id="ARBA00008725"/>
    </source>
</evidence>
<dbReference type="STRING" id="1216006.VA7868_03790"/>
<evidence type="ECO:0000259" key="5">
    <source>
        <dbReference type="Pfam" id="PF12849"/>
    </source>
</evidence>
<organism evidence="6 7">
    <name type="scientific">Vibrio aerogenes CECT 7868</name>
    <dbReference type="NCBI Taxonomy" id="1216006"/>
    <lineage>
        <taxon>Bacteria</taxon>
        <taxon>Pseudomonadati</taxon>
        <taxon>Pseudomonadota</taxon>
        <taxon>Gammaproteobacteria</taxon>
        <taxon>Vibrionales</taxon>
        <taxon>Vibrionaceae</taxon>
        <taxon>Vibrio</taxon>
    </lineage>
</organism>
<dbReference type="InterPro" id="IPR024370">
    <property type="entry name" value="PBP_domain"/>
</dbReference>
<dbReference type="GO" id="GO:0005576">
    <property type="term" value="C:extracellular region"/>
    <property type="evidence" value="ECO:0007669"/>
    <property type="project" value="UniProtKB-SubCell"/>
</dbReference>
<evidence type="ECO:0000256" key="4">
    <source>
        <dbReference type="RuleBase" id="RU367119"/>
    </source>
</evidence>
<proteinExistence type="inferred from homology"/>
<keyword evidence="4" id="KW-0964">Secreted</keyword>
<keyword evidence="3 4" id="KW-0732">Signal</keyword>
<evidence type="ECO:0000256" key="2">
    <source>
        <dbReference type="ARBA" id="ARBA00022448"/>
    </source>
</evidence>
<dbReference type="GO" id="GO:0042301">
    <property type="term" value="F:phosphate ion binding"/>
    <property type="evidence" value="ECO:0007669"/>
    <property type="project" value="UniProtKB-UniRule"/>
</dbReference>
<keyword evidence="4" id="KW-0574">Periplasm</keyword>
<comment type="subcellular location">
    <subcellularLocation>
        <location evidence="4">Periplasm</location>
    </subcellularLocation>
    <subcellularLocation>
        <location evidence="4">Secreted</location>
    </subcellularLocation>
</comment>
<dbReference type="CDD" id="cd13653">
    <property type="entry name" value="PBP2_phosphate_like_1"/>
    <property type="match status" value="1"/>
</dbReference>
<accession>A0A1M6BFZ7</accession>
<dbReference type="GO" id="GO:0006817">
    <property type="term" value="P:phosphate ion transport"/>
    <property type="evidence" value="ECO:0007669"/>
    <property type="project" value="UniProtKB-UniRule"/>
</dbReference>
<gene>
    <name evidence="6" type="primary">pstS1_2</name>
    <name evidence="6" type="ORF">VA7868_03790</name>
</gene>
<comment type="similarity">
    <text evidence="1 4">Belongs to the PstS family.</text>
</comment>
<dbReference type="Proteomes" id="UP000184608">
    <property type="component" value="Unassembled WGS sequence"/>
</dbReference>
<dbReference type="InterPro" id="IPR050811">
    <property type="entry name" value="Phosphate_ABC_transporter"/>
</dbReference>
<keyword evidence="4" id="KW-0592">Phosphate transport</keyword>
<dbReference type="GO" id="GO:0007155">
    <property type="term" value="P:cell adhesion"/>
    <property type="evidence" value="ECO:0007669"/>
    <property type="project" value="UniProtKB-UniRule"/>
</dbReference>
<dbReference type="Gene3D" id="3.40.190.10">
    <property type="entry name" value="Periplasmic binding protein-like II"/>
    <property type="match status" value="2"/>
</dbReference>
<keyword evidence="7" id="KW-1185">Reference proteome</keyword>
<evidence type="ECO:0000313" key="7">
    <source>
        <dbReference type="Proteomes" id="UP000184608"/>
    </source>
</evidence>